<evidence type="ECO:0000313" key="12">
    <source>
        <dbReference type="Proteomes" id="UP000314982"/>
    </source>
</evidence>
<protein>
    <recommendedName>
        <fullName evidence="2">Retinoic acid receptor responder protein 2</fullName>
    </recommendedName>
    <alternativeName>
        <fullName evidence="9">Chemerin</fullName>
    </alternativeName>
</protein>
<evidence type="ECO:0000256" key="1">
    <source>
        <dbReference type="ARBA" id="ARBA00004613"/>
    </source>
</evidence>
<dbReference type="GO" id="GO:0006954">
    <property type="term" value="P:inflammatory response"/>
    <property type="evidence" value="ECO:0007669"/>
    <property type="project" value="UniProtKB-KW"/>
</dbReference>
<comment type="subcellular location">
    <subcellularLocation>
        <location evidence="1">Secreted</location>
    </subcellularLocation>
</comment>
<dbReference type="GO" id="GO:0050994">
    <property type="term" value="P:regulation of lipid catabolic process"/>
    <property type="evidence" value="ECO:0007669"/>
    <property type="project" value="InterPro"/>
</dbReference>
<sequence length="163" mass="18320">MAALLLLLLVSAGVLLSSIEAQEAYSQLPDNYRKGVDLALQQLISHSGVRYHYLFFKSLLKSDIELGFDVGYIYHNFYLKATKCGKGTVDVTQCKFRDDRPLIDCAICYKTFAGEIEKEPKPYVHCLHKPALTEDMKTTRVDHCRTMSYQSGDSTILASKGSK</sequence>
<evidence type="ECO:0000256" key="6">
    <source>
        <dbReference type="ARBA" id="ARBA00022782"/>
    </source>
</evidence>
<feature type="signal peptide" evidence="10">
    <location>
        <begin position="1"/>
        <end position="21"/>
    </location>
</feature>
<accession>A0A4W5NHM6</accession>
<dbReference type="Ensembl" id="ENSHHUT00000052197.1">
    <property type="protein sequence ID" value="ENSHHUP00000050397.1"/>
    <property type="gene ID" value="ENSHHUG00000030417.1"/>
</dbReference>
<dbReference type="PANTHER" id="PTHR15106">
    <property type="entry name" value="RETINOIC ACID RECEPTOR RESPONDER PROTEIN 2"/>
    <property type="match status" value="1"/>
</dbReference>
<feature type="chain" id="PRO_5021337439" description="Retinoic acid receptor responder protein 2" evidence="10">
    <location>
        <begin position="22"/>
        <end position="163"/>
    </location>
</feature>
<dbReference type="AlphaFoldDB" id="A0A4W5NHM6"/>
<dbReference type="GeneTree" id="ENSGT00400000024709"/>
<evidence type="ECO:0000256" key="9">
    <source>
        <dbReference type="ARBA" id="ARBA00032785"/>
    </source>
</evidence>
<keyword evidence="5 10" id="KW-0732">Signal</keyword>
<dbReference type="STRING" id="62062.ENSHHUP00000050397"/>
<dbReference type="Proteomes" id="UP000314982">
    <property type="component" value="Unassembled WGS sequence"/>
</dbReference>
<organism evidence="11 12">
    <name type="scientific">Hucho hucho</name>
    <name type="common">huchen</name>
    <dbReference type="NCBI Taxonomy" id="62062"/>
    <lineage>
        <taxon>Eukaryota</taxon>
        <taxon>Metazoa</taxon>
        <taxon>Chordata</taxon>
        <taxon>Craniata</taxon>
        <taxon>Vertebrata</taxon>
        <taxon>Euteleostomi</taxon>
        <taxon>Actinopterygii</taxon>
        <taxon>Neopterygii</taxon>
        <taxon>Teleostei</taxon>
        <taxon>Protacanthopterygii</taxon>
        <taxon>Salmoniformes</taxon>
        <taxon>Salmonidae</taxon>
        <taxon>Salmoninae</taxon>
        <taxon>Hucho</taxon>
    </lineage>
</organism>
<reference evidence="11" key="2">
    <citation type="submission" date="2025-08" db="UniProtKB">
        <authorList>
            <consortium name="Ensembl"/>
        </authorList>
    </citation>
    <scope>IDENTIFICATION</scope>
</reference>
<dbReference type="GO" id="GO:0006935">
    <property type="term" value="P:chemotaxis"/>
    <property type="evidence" value="ECO:0007669"/>
    <property type="project" value="UniProtKB-KW"/>
</dbReference>
<dbReference type="InterPro" id="IPR046350">
    <property type="entry name" value="Cystatin_sf"/>
</dbReference>
<evidence type="ECO:0000256" key="4">
    <source>
        <dbReference type="ARBA" id="ARBA00022525"/>
    </source>
</evidence>
<dbReference type="InterPro" id="IPR029562">
    <property type="entry name" value="Chemerin"/>
</dbReference>
<dbReference type="GO" id="GO:0030154">
    <property type="term" value="P:cell differentiation"/>
    <property type="evidence" value="ECO:0007669"/>
    <property type="project" value="UniProtKB-KW"/>
</dbReference>
<proteinExistence type="predicted"/>
<dbReference type="GO" id="GO:0005576">
    <property type="term" value="C:extracellular region"/>
    <property type="evidence" value="ECO:0007669"/>
    <property type="project" value="UniProtKB-SubCell"/>
</dbReference>
<keyword evidence="7" id="KW-1015">Disulfide bond</keyword>
<evidence type="ECO:0000256" key="8">
    <source>
        <dbReference type="ARBA" id="ARBA00023198"/>
    </source>
</evidence>
<dbReference type="GO" id="GO:0005102">
    <property type="term" value="F:signaling receptor binding"/>
    <property type="evidence" value="ECO:0007669"/>
    <property type="project" value="InterPro"/>
</dbReference>
<keyword evidence="6" id="KW-0221">Differentiation</keyword>
<reference evidence="11" key="3">
    <citation type="submission" date="2025-09" db="UniProtKB">
        <authorList>
            <consortium name="Ensembl"/>
        </authorList>
    </citation>
    <scope>IDENTIFICATION</scope>
</reference>
<dbReference type="SUPFAM" id="SSF54403">
    <property type="entry name" value="Cystatin/monellin"/>
    <property type="match status" value="1"/>
</dbReference>
<evidence type="ECO:0000256" key="7">
    <source>
        <dbReference type="ARBA" id="ARBA00023157"/>
    </source>
</evidence>
<keyword evidence="12" id="KW-1185">Reference proteome</keyword>
<evidence type="ECO:0000256" key="5">
    <source>
        <dbReference type="ARBA" id="ARBA00022729"/>
    </source>
</evidence>
<name>A0A4W5NHM6_9TELE</name>
<dbReference type="PANTHER" id="PTHR15106:SF2">
    <property type="entry name" value="RETINOIC ACID RECEPTOR RESPONDER PROTEIN 2"/>
    <property type="match status" value="1"/>
</dbReference>
<evidence type="ECO:0000256" key="10">
    <source>
        <dbReference type="SAM" id="SignalP"/>
    </source>
</evidence>
<evidence type="ECO:0000256" key="2">
    <source>
        <dbReference type="ARBA" id="ARBA00018808"/>
    </source>
</evidence>
<keyword evidence="8" id="KW-0395">Inflammatory response</keyword>
<evidence type="ECO:0000313" key="11">
    <source>
        <dbReference type="Ensembl" id="ENSHHUP00000050397.1"/>
    </source>
</evidence>
<evidence type="ECO:0000256" key="3">
    <source>
        <dbReference type="ARBA" id="ARBA00022500"/>
    </source>
</evidence>
<keyword evidence="4" id="KW-0964">Secreted</keyword>
<reference evidence="12" key="1">
    <citation type="submission" date="2018-06" db="EMBL/GenBank/DDBJ databases">
        <title>Genome assembly of Danube salmon.</title>
        <authorList>
            <person name="Macqueen D.J."/>
            <person name="Gundappa M.K."/>
        </authorList>
    </citation>
    <scope>NUCLEOTIDE SEQUENCE [LARGE SCALE GENOMIC DNA]</scope>
</reference>
<keyword evidence="3" id="KW-0145">Chemotaxis</keyword>